<reference evidence="1 2" key="1">
    <citation type="submission" date="2018-06" db="EMBL/GenBank/DDBJ databases">
        <title>Extensive metabolic versatility and redundancy in microbially diverse, dynamic hydrothermal sediments.</title>
        <authorList>
            <person name="Dombrowski N."/>
            <person name="Teske A."/>
            <person name="Baker B.J."/>
        </authorList>
    </citation>
    <scope>NUCLEOTIDE SEQUENCE [LARGE SCALE GENOMIC DNA]</scope>
    <source>
        <strain evidence="1">B19_G9</strain>
    </source>
</reference>
<organism evidence="1 2">
    <name type="scientific">Aerophobetes bacterium</name>
    <dbReference type="NCBI Taxonomy" id="2030807"/>
    <lineage>
        <taxon>Bacteria</taxon>
        <taxon>Candidatus Aerophobota</taxon>
    </lineage>
</organism>
<gene>
    <name evidence="1" type="ORF">DRI96_01670</name>
</gene>
<protein>
    <submittedName>
        <fullName evidence="1">Uncharacterized protein</fullName>
    </submittedName>
</protein>
<proteinExistence type="predicted"/>
<name>A0A662DK86_UNCAE</name>
<accession>A0A662DK86</accession>
<sequence>MNKVKLRKQVYQGCDKKLYPLISQINQYITIIDPPIPISEIISYPDLRKFINEKGGLIKKWVNLALSIFSHQPLISESIGYVSPGKNKVCAVELWHLSKKEPSQSSLLTTIYTKVKGRELTYYMVQQYTPSTTTSDTLNEIYWNYLGRFGTYVPIYAAILFSTPRDVVNYPQLEEVDMISKILGMDKTKVTSLLKGRMLNHMHSIGINSIPTQSVFGKWWLEKGLFYYIKYPT</sequence>
<comment type="caution">
    <text evidence="1">The sequence shown here is derived from an EMBL/GenBank/DDBJ whole genome shotgun (WGS) entry which is preliminary data.</text>
</comment>
<dbReference type="Proteomes" id="UP000267654">
    <property type="component" value="Unassembled WGS sequence"/>
</dbReference>
<dbReference type="EMBL" id="QMQB01000044">
    <property type="protein sequence ID" value="RLE14296.1"/>
    <property type="molecule type" value="Genomic_DNA"/>
</dbReference>
<evidence type="ECO:0000313" key="2">
    <source>
        <dbReference type="Proteomes" id="UP000267654"/>
    </source>
</evidence>
<evidence type="ECO:0000313" key="1">
    <source>
        <dbReference type="EMBL" id="RLE14296.1"/>
    </source>
</evidence>
<dbReference type="AlphaFoldDB" id="A0A662DK86"/>